<dbReference type="Proteomes" id="UP000031972">
    <property type="component" value="Unassembled WGS sequence"/>
</dbReference>
<evidence type="ECO:0000313" key="1">
    <source>
        <dbReference type="EMBL" id="KIL46149.1"/>
    </source>
</evidence>
<sequence length="45" mass="5405">MFYDLLLTLWQENNLSEDRLRKLVPMFITVEQADEIIAHPQNTEE</sequence>
<comment type="caution">
    <text evidence="1">The sequence shown here is derived from an EMBL/GenBank/DDBJ whole genome shotgun (WGS) entry which is preliminary data.</text>
</comment>
<keyword evidence="2" id="KW-1185">Reference proteome</keyword>
<reference evidence="1 2" key="1">
    <citation type="submission" date="2015-01" db="EMBL/GenBank/DDBJ databases">
        <title>Jeotgalibacillus campisalis genome sequencing.</title>
        <authorList>
            <person name="Goh K.M."/>
            <person name="Chan K.-G."/>
            <person name="Yaakop A.S."/>
            <person name="Ee R."/>
            <person name="Gan H.M."/>
            <person name="Chan C.S."/>
        </authorList>
    </citation>
    <scope>NUCLEOTIDE SEQUENCE [LARGE SCALE GENOMIC DNA]</scope>
    <source>
        <strain evidence="1 2">SF-57</strain>
    </source>
</reference>
<gene>
    <name evidence="1" type="ORF">KR50_28240</name>
</gene>
<dbReference type="PATRIC" id="fig|220754.4.peg.2838"/>
<proteinExistence type="predicted"/>
<dbReference type="EMBL" id="JXRR01000017">
    <property type="protein sequence ID" value="KIL46149.1"/>
    <property type="molecule type" value="Genomic_DNA"/>
</dbReference>
<accession>A0A0C2RWM2</accession>
<dbReference type="AlphaFoldDB" id="A0A0C2RWM2"/>
<organism evidence="1 2">
    <name type="scientific">Jeotgalibacillus campisalis</name>
    <dbReference type="NCBI Taxonomy" id="220754"/>
    <lineage>
        <taxon>Bacteria</taxon>
        <taxon>Bacillati</taxon>
        <taxon>Bacillota</taxon>
        <taxon>Bacilli</taxon>
        <taxon>Bacillales</taxon>
        <taxon>Caryophanaceae</taxon>
        <taxon>Jeotgalibacillus</taxon>
    </lineage>
</organism>
<protein>
    <submittedName>
        <fullName evidence="1">Uncharacterized protein</fullName>
    </submittedName>
</protein>
<evidence type="ECO:0000313" key="2">
    <source>
        <dbReference type="Proteomes" id="UP000031972"/>
    </source>
</evidence>
<name>A0A0C2RWM2_9BACL</name>